<dbReference type="InterPro" id="IPR020845">
    <property type="entry name" value="AMP-binding_CS"/>
</dbReference>
<keyword evidence="1" id="KW-0472">Membrane</keyword>
<keyword evidence="1" id="KW-0812">Transmembrane</keyword>
<evidence type="ECO:0000313" key="3">
    <source>
        <dbReference type="EMBL" id="KAK7033978.1"/>
    </source>
</evidence>
<reference evidence="3 4" key="1">
    <citation type="submission" date="2024-01" db="EMBL/GenBank/DDBJ databases">
        <title>A draft genome for a cacao thread blight-causing isolate of Paramarasmius palmivorus.</title>
        <authorList>
            <person name="Baruah I.K."/>
            <person name="Bukari Y."/>
            <person name="Amoako-Attah I."/>
            <person name="Meinhardt L.W."/>
            <person name="Bailey B.A."/>
            <person name="Cohen S.P."/>
        </authorList>
    </citation>
    <scope>NUCLEOTIDE SEQUENCE [LARGE SCALE GENOMIC DNA]</scope>
    <source>
        <strain evidence="3 4">GH-12</strain>
    </source>
</reference>
<dbReference type="PANTHER" id="PTHR43201:SF3">
    <property type="entry name" value="ENZYME, PUTATIVE (JCVI)-RELATED"/>
    <property type="match status" value="1"/>
</dbReference>
<evidence type="ECO:0000256" key="1">
    <source>
        <dbReference type="SAM" id="Phobius"/>
    </source>
</evidence>
<accession>A0AAW0C534</accession>
<dbReference type="InterPro" id="IPR042099">
    <property type="entry name" value="ANL_N_sf"/>
</dbReference>
<dbReference type="Proteomes" id="UP001383192">
    <property type="component" value="Unassembled WGS sequence"/>
</dbReference>
<protein>
    <recommendedName>
        <fullName evidence="2">AMP-dependent synthetase/ligase domain-containing protein</fullName>
    </recommendedName>
</protein>
<dbReference type="SUPFAM" id="SSF56801">
    <property type="entry name" value="Acetyl-CoA synthetase-like"/>
    <property type="match status" value="1"/>
</dbReference>
<keyword evidence="1" id="KW-1133">Transmembrane helix</keyword>
<feature type="transmembrane region" description="Helical" evidence="1">
    <location>
        <begin position="88"/>
        <end position="109"/>
    </location>
</feature>
<comment type="caution">
    <text evidence="3">The sequence shown here is derived from an EMBL/GenBank/DDBJ whole genome shotgun (WGS) entry which is preliminary data.</text>
</comment>
<feature type="transmembrane region" description="Helical" evidence="1">
    <location>
        <begin position="245"/>
        <end position="270"/>
    </location>
</feature>
<evidence type="ECO:0000259" key="2">
    <source>
        <dbReference type="Pfam" id="PF00501"/>
    </source>
</evidence>
<proteinExistence type="predicted"/>
<dbReference type="PROSITE" id="PS00455">
    <property type="entry name" value="AMP_BINDING"/>
    <property type="match status" value="1"/>
</dbReference>
<dbReference type="Pfam" id="PF00501">
    <property type="entry name" value="AMP-binding"/>
    <property type="match status" value="1"/>
</dbReference>
<feature type="domain" description="AMP-dependent synthetase/ligase" evidence="2">
    <location>
        <begin position="45"/>
        <end position="362"/>
    </location>
</feature>
<dbReference type="GO" id="GO:0031956">
    <property type="term" value="F:medium-chain fatty acid-CoA ligase activity"/>
    <property type="evidence" value="ECO:0007669"/>
    <property type="project" value="TreeGrafter"/>
</dbReference>
<sequence>MHYHLPDLIRFHWEHNPSGQIYAFPAGSTLQADTTAPSVRPLPESFSQVTYLEFGQAIHRAAHLMRPSPSSDGQDNEVVAMLAHSDTLVYLATVISLMTAGFVPLLISLRNSPVAIVNLLKTTGCHQILATKETMKKLLASVSDYISSSAPDYCLAVDEIPSLQQLYPYLGHELAEHPFRPYPELSKASFEDTALYIHSSGSTGFPKPIPITHRSVWGYTATCLLRELKDHPSPIRMGAMAIPAFHTLGFVLQIVYPLFGCITCTLFMPAVLDVENDVLVMPTPTNTLDVMERTGTTMTIIFPTFLQIWSQEEESMRRLKSFDYVASAGGPLDQKSGDTLLANSVNLRTSYGATEFDMVTHLRLHPGDEVDWM</sequence>
<organism evidence="3 4">
    <name type="scientific">Paramarasmius palmivorus</name>
    <dbReference type="NCBI Taxonomy" id="297713"/>
    <lineage>
        <taxon>Eukaryota</taxon>
        <taxon>Fungi</taxon>
        <taxon>Dikarya</taxon>
        <taxon>Basidiomycota</taxon>
        <taxon>Agaricomycotina</taxon>
        <taxon>Agaricomycetes</taxon>
        <taxon>Agaricomycetidae</taxon>
        <taxon>Agaricales</taxon>
        <taxon>Marasmiineae</taxon>
        <taxon>Marasmiaceae</taxon>
        <taxon>Paramarasmius</taxon>
    </lineage>
</organism>
<dbReference type="EMBL" id="JAYKXP010000059">
    <property type="protein sequence ID" value="KAK7033978.1"/>
    <property type="molecule type" value="Genomic_DNA"/>
</dbReference>
<dbReference type="PANTHER" id="PTHR43201">
    <property type="entry name" value="ACYL-COA SYNTHETASE"/>
    <property type="match status" value="1"/>
</dbReference>
<keyword evidence="4" id="KW-1185">Reference proteome</keyword>
<dbReference type="AlphaFoldDB" id="A0AAW0C534"/>
<name>A0AAW0C534_9AGAR</name>
<evidence type="ECO:0000313" key="4">
    <source>
        <dbReference type="Proteomes" id="UP001383192"/>
    </source>
</evidence>
<dbReference type="InterPro" id="IPR000873">
    <property type="entry name" value="AMP-dep_synth/lig_dom"/>
</dbReference>
<gene>
    <name evidence="3" type="ORF">VNI00_012605</name>
</gene>
<dbReference type="Gene3D" id="3.40.50.12780">
    <property type="entry name" value="N-terminal domain of ligase-like"/>
    <property type="match status" value="1"/>
</dbReference>
<dbReference type="GO" id="GO:0006631">
    <property type="term" value="P:fatty acid metabolic process"/>
    <property type="evidence" value="ECO:0007669"/>
    <property type="project" value="TreeGrafter"/>
</dbReference>